<evidence type="ECO:0000313" key="4">
    <source>
        <dbReference type="EMBL" id="KFD65058.1"/>
    </source>
</evidence>
<reference evidence="4" key="1">
    <citation type="journal article" date="2014" name="Nat. Genet.">
        <title>Genome and transcriptome of the porcine whipworm Trichuris suis.</title>
        <authorList>
            <person name="Jex A.R."/>
            <person name="Nejsum P."/>
            <person name="Schwarz E.M."/>
            <person name="Hu L."/>
            <person name="Young N.D."/>
            <person name="Hall R.S."/>
            <person name="Korhonen P.K."/>
            <person name="Liao S."/>
            <person name="Thamsborg S."/>
            <person name="Xia J."/>
            <person name="Xu P."/>
            <person name="Wang S."/>
            <person name="Scheerlinck J.P."/>
            <person name="Hofmann A."/>
            <person name="Sternberg P.W."/>
            <person name="Wang J."/>
            <person name="Gasser R.B."/>
        </authorList>
    </citation>
    <scope>NUCLEOTIDE SEQUENCE [LARGE SCALE GENOMIC DNA]</scope>
    <source>
        <strain evidence="4">DCEP-RM93F</strain>
    </source>
</reference>
<dbReference type="Gene3D" id="2.60.11.10">
    <property type="entry name" value="Cytochrome c oxidase, subunit Vb"/>
    <property type="match status" value="1"/>
</dbReference>
<name>A0A085N6G2_9BILA</name>
<feature type="binding site" evidence="3">
    <location>
        <position position="88"/>
    </location>
    <ligand>
        <name>Zn(2+)</name>
        <dbReference type="ChEBI" id="CHEBI:29105"/>
    </ligand>
</feature>
<dbReference type="GO" id="GO:0046872">
    <property type="term" value="F:metal ion binding"/>
    <property type="evidence" value="ECO:0007669"/>
    <property type="project" value="UniProtKB-KW"/>
</dbReference>
<dbReference type="EMBL" id="KL367545">
    <property type="protein sequence ID" value="KFD65058.1"/>
    <property type="molecule type" value="Genomic_DNA"/>
</dbReference>
<organism evidence="4">
    <name type="scientific">Trichuris suis</name>
    <name type="common">pig whipworm</name>
    <dbReference type="NCBI Taxonomy" id="68888"/>
    <lineage>
        <taxon>Eukaryota</taxon>
        <taxon>Metazoa</taxon>
        <taxon>Ecdysozoa</taxon>
        <taxon>Nematoda</taxon>
        <taxon>Enoplea</taxon>
        <taxon>Dorylaimia</taxon>
        <taxon>Trichinellida</taxon>
        <taxon>Trichuridae</taxon>
        <taxon>Trichuris</taxon>
    </lineage>
</organism>
<dbReference type="GO" id="GO:0006123">
    <property type="term" value="P:mitochondrial electron transport, cytochrome c to oxygen"/>
    <property type="evidence" value="ECO:0007669"/>
    <property type="project" value="InterPro"/>
</dbReference>
<dbReference type="AlphaFoldDB" id="A0A085N6G2"/>
<gene>
    <name evidence="4" type="ORF">M514_22775</name>
</gene>
<dbReference type="PANTHER" id="PTHR10122">
    <property type="entry name" value="CYTOCHROME C OXIDASE SUBUNIT 5B, MITOCHONDRIAL"/>
    <property type="match status" value="1"/>
</dbReference>
<dbReference type="InterPro" id="IPR036972">
    <property type="entry name" value="Cyt_c_oxidase_su5b_sf"/>
</dbReference>
<keyword evidence="1 3" id="KW-0479">Metal-binding</keyword>
<feature type="binding site" evidence="3">
    <location>
        <position position="110"/>
    </location>
    <ligand>
        <name>Zn(2+)</name>
        <dbReference type="ChEBI" id="CHEBI:29105"/>
    </ligand>
</feature>
<keyword evidence="2 3" id="KW-0862">Zinc</keyword>
<dbReference type="InterPro" id="IPR002124">
    <property type="entry name" value="Cyt_c_oxidase_su5b"/>
</dbReference>
<feature type="binding site" evidence="3">
    <location>
        <position position="86"/>
    </location>
    <ligand>
        <name>Zn(2+)</name>
        <dbReference type="ChEBI" id="CHEBI:29105"/>
    </ligand>
</feature>
<evidence type="ECO:0000256" key="1">
    <source>
        <dbReference type="ARBA" id="ARBA00022723"/>
    </source>
</evidence>
<evidence type="ECO:0000256" key="3">
    <source>
        <dbReference type="PIRSR" id="PIRSR602124-1"/>
    </source>
</evidence>
<feature type="binding site" evidence="3">
    <location>
        <position position="108"/>
    </location>
    <ligand>
        <name>Zn(2+)</name>
        <dbReference type="ChEBI" id="CHEBI:29105"/>
    </ligand>
</feature>
<dbReference type="PROSITE" id="PS51359">
    <property type="entry name" value="COX5B_2"/>
    <property type="match status" value="1"/>
</dbReference>
<proteinExistence type="predicted"/>
<dbReference type="GO" id="GO:0005740">
    <property type="term" value="C:mitochondrial envelope"/>
    <property type="evidence" value="ECO:0007669"/>
    <property type="project" value="InterPro"/>
</dbReference>
<protein>
    <recommendedName>
        <fullName evidence="5">Cytochrome c oxidase subunit Vb</fullName>
    </recommendedName>
</protein>
<dbReference type="GO" id="GO:0045277">
    <property type="term" value="C:respiratory chain complex IV"/>
    <property type="evidence" value="ECO:0007669"/>
    <property type="project" value="InterPro"/>
</dbReference>
<sequence>MMLHSNSLKRWFVAAIENVQFIRVACAHRSVFQHPIEGVFGEERAELISKMRGDYNFGPSYFKRGKGTAEEPNIVRGPYEHRLIGCVCQPSQLYMHYMWLRKGFPRRCKCGFWFTLVDEE</sequence>
<dbReference type="PANTHER" id="PTHR10122:SF0">
    <property type="entry name" value="CYTOCHROME C OXIDASE SUBUNIT 5B, ISOFORM A-RELATED"/>
    <property type="match status" value="1"/>
</dbReference>
<dbReference type="Proteomes" id="UP000030758">
    <property type="component" value="Unassembled WGS sequence"/>
</dbReference>
<dbReference type="Pfam" id="PF01215">
    <property type="entry name" value="COX5B"/>
    <property type="match status" value="1"/>
</dbReference>
<accession>A0A085N6G2</accession>
<evidence type="ECO:0008006" key="5">
    <source>
        <dbReference type="Google" id="ProtNLM"/>
    </source>
</evidence>
<dbReference type="SUPFAM" id="SSF57802">
    <property type="entry name" value="Rubredoxin-like"/>
    <property type="match status" value="1"/>
</dbReference>
<evidence type="ECO:0000256" key="2">
    <source>
        <dbReference type="ARBA" id="ARBA00022833"/>
    </source>
</evidence>